<keyword evidence="4" id="KW-1185">Reference proteome</keyword>
<feature type="region of interest" description="Disordered" evidence="2">
    <location>
        <begin position="42"/>
        <end position="69"/>
    </location>
</feature>
<name>A0A151JPY0_9HYME</name>
<dbReference type="EMBL" id="KQ978686">
    <property type="protein sequence ID" value="KYN29295.1"/>
    <property type="molecule type" value="Genomic_DNA"/>
</dbReference>
<evidence type="ECO:0008006" key="5">
    <source>
        <dbReference type="Google" id="ProtNLM"/>
    </source>
</evidence>
<accession>A0A151JPY0</accession>
<sequence>MEGTCPLCQRQRWSLVQRRIRRRKLRLCLERRIAAGSAASISTEGSVGHEFAPMRSEPQPKRRGRPRRYPKEMRIRVVAGEIVNSPVAESDSAGTPVPGNSVKDLSVVDLISHASRGEGMEVDCEDSHVGSDSLKSTPAEDSGDLTSSFEQVPEKGKKRGVSLRALTALDHASCRSSRPRAWTKDAIEEVTGLFPQMSPKSVVAETLRVLDIAREAERWTQTMKSDLWRQIKVGVNVAKIAVQRLVEYILKCTEPTDEVKANNLALEREIIKLHREMDVLRRERMSLKDQRAGRIVANTTRLVLDDRPDSCAGKLRIGVVHDGGSVEPGGLESCDVTPYCKGLSSSSTDRGAPISIVSKISEKLSLGLVAISEPNCVPDNDRWLASNDSPPSAAITWQWSQSRVPCSPRWRGTRFVAMDWGEMIVVSCYFPPSLSDGKFSRDLYELENKLLGVTGCPVIITGDFNARAPA</sequence>
<feature type="compositionally biased region" description="Basic and acidic residues" evidence="2">
    <location>
        <begin position="116"/>
        <end position="129"/>
    </location>
</feature>
<dbReference type="Proteomes" id="UP000078492">
    <property type="component" value="Unassembled WGS sequence"/>
</dbReference>
<evidence type="ECO:0000256" key="1">
    <source>
        <dbReference type="SAM" id="Coils"/>
    </source>
</evidence>
<dbReference type="SUPFAM" id="SSF56219">
    <property type="entry name" value="DNase I-like"/>
    <property type="match status" value="1"/>
</dbReference>
<feature type="region of interest" description="Disordered" evidence="2">
    <location>
        <begin position="116"/>
        <end position="156"/>
    </location>
</feature>
<feature type="coiled-coil region" evidence="1">
    <location>
        <begin position="256"/>
        <end position="290"/>
    </location>
</feature>
<gene>
    <name evidence="3" type="ORF">ALC57_01273</name>
</gene>
<reference evidence="3 4" key="1">
    <citation type="submission" date="2015-09" db="EMBL/GenBank/DDBJ databases">
        <title>Trachymyrmex cornetzi WGS genome.</title>
        <authorList>
            <person name="Nygaard S."/>
            <person name="Hu H."/>
            <person name="Boomsma J."/>
            <person name="Zhang G."/>
        </authorList>
    </citation>
    <scope>NUCLEOTIDE SEQUENCE [LARGE SCALE GENOMIC DNA]</scope>
    <source>
        <strain evidence="3">Tcor2-1</strain>
        <tissue evidence="3">Whole body</tissue>
    </source>
</reference>
<organism evidence="3 4">
    <name type="scientific">Trachymyrmex cornetzi</name>
    <dbReference type="NCBI Taxonomy" id="471704"/>
    <lineage>
        <taxon>Eukaryota</taxon>
        <taxon>Metazoa</taxon>
        <taxon>Ecdysozoa</taxon>
        <taxon>Arthropoda</taxon>
        <taxon>Hexapoda</taxon>
        <taxon>Insecta</taxon>
        <taxon>Pterygota</taxon>
        <taxon>Neoptera</taxon>
        <taxon>Endopterygota</taxon>
        <taxon>Hymenoptera</taxon>
        <taxon>Apocrita</taxon>
        <taxon>Aculeata</taxon>
        <taxon>Formicoidea</taxon>
        <taxon>Formicidae</taxon>
        <taxon>Myrmicinae</taxon>
        <taxon>Trachymyrmex</taxon>
    </lineage>
</organism>
<evidence type="ECO:0000256" key="2">
    <source>
        <dbReference type="SAM" id="MobiDB-lite"/>
    </source>
</evidence>
<dbReference type="STRING" id="471704.A0A151JPY0"/>
<dbReference type="Gene3D" id="3.60.10.10">
    <property type="entry name" value="Endonuclease/exonuclease/phosphatase"/>
    <property type="match status" value="1"/>
</dbReference>
<protein>
    <recommendedName>
        <fullName evidence="5">Endonuclease/exonuclease/phosphatase domain-containing protein</fullName>
    </recommendedName>
</protein>
<proteinExistence type="predicted"/>
<keyword evidence="1" id="KW-0175">Coiled coil</keyword>
<evidence type="ECO:0000313" key="3">
    <source>
        <dbReference type="EMBL" id="KYN29295.1"/>
    </source>
</evidence>
<dbReference type="InterPro" id="IPR036691">
    <property type="entry name" value="Endo/exonu/phosph_ase_sf"/>
</dbReference>
<evidence type="ECO:0000313" key="4">
    <source>
        <dbReference type="Proteomes" id="UP000078492"/>
    </source>
</evidence>
<dbReference type="AlphaFoldDB" id="A0A151JPY0"/>